<dbReference type="Gene3D" id="3.30.420.10">
    <property type="entry name" value="Ribonuclease H-like superfamily/Ribonuclease H"/>
    <property type="match status" value="2"/>
</dbReference>
<accession>A0AAV5L6Z3</accession>
<dbReference type="SUPFAM" id="SSF53098">
    <property type="entry name" value="Ribonuclease H-like"/>
    <property type="match status" value="2"/>
</dbReference>
<dbReference type="InterPro" id="IPR000477">
    <property type="entry name" value="RT_dom"/>
</dbReference>
<dbReference type="GO" id="GO:0003676">
    <property type="term" value="F:nucleic acid binding"/>
    <property type="evidence" value="ECO:0007669"/>
    <property type="project" value="InterPro"/>
</dbReference>
<dbReference type="Pfam" id="PF00078">
    <property type="entry name" value="RVT_1"/>
    <property type="match status" value="1"/>
</dbReference>
<feature type="domain" description="RNase H type-1" evidence="3">
    <location>
        <begin position="1016"/>
        <end position="1145"/>
    </location>
</feature>
<dbReference type="GO" id="GO:0004523">
    <property type="term" value="F:RNA-DNA hybrid ribonuclease activity"/>
    <property type="evidence" value="ECO:0007669"/>
    <property type="project" value="InterPro"/>
</dbReference>
<comment type="caution">
    <text evidence="5">The sequence shown here is derived from an EMBL/GenBank/DDBJ whole genome shotgun (WGS) entry which is preliminary data.</text>
</comment>
<organism evidence="5 6">
    <name type="scientific">Rubroshorea leprosula</name>
    <dbReference type="NCBI Taxonomy" id="152421"/>
    <lineage>
        <taxon>Eukaryota</taxon>
        <taxon>Viridiplantae</taxon>
        <taxon>Streptophyta</taxon>
        <taxon>Embryophyta</taxon>
        <taxon>Tracheophyta</taxon>
        <taxon>Spermatophyta</taxon>
        <taxon>Magnoliopsida</taxon>
        <taxon>eudicotyledons</taxon>
        <taxon>Gunneridae</taxon>
        <taxon>Pentapetalae</taxon>
        <taxon>rosids</taxon>
        <taxon>malvids</taxon>
        <taxon>Malvales</taxon>
        <taxon>Dipterocarpaceae</taxon>
        <taxon>Rubroshorea</taxon>
    </lineage>
</organism>
<dbReference type="InterPro" id="IPR043128">
    <property type="entry name" value="Rev_trsase/Diguanyl_cyclase"/>
</dbReference>
<dbReference type="InterPro" id="IPR043502">
    <property type="entry name" value="DNA/RNA_pol_sf"/>
</dbReference>
<dbReference type="Gene3D" id="2.40.70.10">
    <property type="entry name" value="Acid Proteases"/>
    <property type="match status" value="1"/>
</dbReference>
<evidence type="ECO:0000256" key="1">
    <source>
        <dbReference type="ARBA" id="ARBA00023172"/>
    </source>
</evidence>
<feature type="compositionally biased region" description="Polar residues" evidence="2">
    <location>
        <begin position="115"/>
        <end position="124"/>
    </location>
</feature>
<dbReference type="InterPro" id="IPR001584">
    <property type="entry name" value="Integrase_cat-core"/>
</dbReference>
<dbReference type="EMBL" id="BPVZ01000098">
    <property type="protein sequence ID" value="GKV32868.1"/>
    <property type="molecule type" value="Genomic_DNA"/>
</dbReference>
<dbReference type="InterPro" id="IPR002156">
    <property type="entry name" value="RNaseH_domain"/>
</dbReference>
<evidence type="ECO:0000259" key="3">
    <source>
        <dbReference type="PROSITE" id="PS50879"/>
    </source>
</evidence>
<sequence length="1567" mass="176403">MRYQRSRGVKGTLVDRGHEIEACGQSEGDELGRIRARPLCSRSTVAPYAHKSLMRSTCDASECLPGGPTSGPCRIAEAKTRDPKYPSTLCNYIGAVCGKLELKALLAAVTIVNTRSTQHGSPQQGRGRARDNPSDPFITLLNPTNQAPNHQPRKNVSSPARTAIPPHNESQAHSHMAPQPQQPSRPVVLDLPNRPHLEQMVLENQSPQTSTQPSSAPIPTPLNTNIIQEPYPSGFKMPQFETYDGTKDPDDHLHAFCSSATELDQFLCLAASVLCNEVLKSSADQKNDLRAYAVGLAALIQGLKHERFRDSLIKHAPTTFDEANERSWKFIQVKEYALSGKPTPSKEVRPPTWRDEGQNKKRFRTAQNRGPFPTKVDIPPVPTPQPMAKQITWTPFTLPRDQSRYCDFHQDHEHSTEECNSLKSELEGLAWKGMLNDNQIGVGYQQAPPPLPPPSRIIHMITGGLEAGGTSSKQQKLYVREVKHQNRAQKRKFDETDWKNQPITFSSADFDGVVTPHYDPLVTSVIVNNCEVQRVLVDTGSAPDIMYYHCFKSLGLNPTLLQKYEGPIYGFNNQPVPVEGILKLNVAFGSGRIYVTPSIRFLVVKMASSFNIAIGRPTLTEIRAVVSQSHLCMKFPTPMGVATLRGNQEVAKYCYMTSVSRPWRDKQVANPEPTQPEVPATQQVMGVELQDNRPEADMPGIPTSVTVHKLSTHPLKKPVAQKRRLFGGERLETISLLDAYSGYHQVHMAPEDKVKTSFYAGDEIYYYVMMPFGFKNTGATYQKMVTIVFQAQIGKNLEVDVDDIVVKGLKVEDHLADLAETFNNLRKHRMRLNPAKCVFGVESGKFLGFMVFRRGIKVNPEKIKAIKEMKPPKSIKDVQRLAGRVGALHRFISKSAEKCLPFFRVLRSVAQKDEARKPKKFEWTSECQTAFDELKPYLGSPPLLTKAEKGEILYLYLRIFDAAISLVLVREARKQQKPVYYASKVLQGAELRHSIAEKAALAVVTTTRKLRSYFQAHPIVTLYVDGSSSTRGSGAGVVLMGPGNFRSEHALKFNFEATNNMTEYDALSLGLRLATELKVRSLQVYSDSQLIVNKVNSTCEVTDPTLAKYLAVVSKLKSQFKRFELTKISRSENEHADSLSKLASDSSRGLKSVFVEVLDEPSFQRSKVMEVSTDPETPSWIDPIKAYLRDGIVPTNKQEEMKLQRKASRYTLVDGVLYKRSYSLPLLHCLTPYKAEYALREVHEGVCGNHVGARTLAHKNCQFFAHLTHQPMEELTTLVAPWPFAQWGIDLLGPFIKGTRGVTHLVVAIDYFTKWVKARPLSSLTSRKIKDFVFSLVICRYRIPNQVVADNGPQFNCISFKDFCSNYGIKLVFISIYHLEANRMVESVNKAILEGIKPRLDQVKAKWADELNDVLWAYRTTSRTVTGKTPYHLAFGIEAVILVEMGVPSLRVTHFDTTRNEQLLRENLNFLDEVREEARLQTLAYKQKLANSYNRRVRPHTFRVGDLVLRKVGLTNFETRFGKLAPHWEGPYVIAEIPHPDAYILLDDEGKRIPRVWNVNNLRKFYP</sequence>
<evidence type="ECO:0000256" key="2">
    <source>
        <dbReference type="SAM" id="MobiDB-lite"/>
    </source>
</evidence>
<dbReference type="Proteomes" id="UP001054252">
    <property type="component" value="Unassembled WGS sequence"/>
</dbReference>
<keyword evidence="6" id="KW-1185">Reference proteome</keyword>
<name>A0AAV5L6Z3_9ROSI</name>
<dbReference type="PANTHER" id="PTHR48475:SF2">
    <property type="entry name" value="RIBONUCLEASE H"/>
    <property type="match status" value="1"/>
</dbReference>
<feature type="compositionally biased region" description="Low complexity" evidence="2">
    <location>
        <begin position="205"/>
        <end position="217"/>
    </location>
</feature>
<dbReference type="InterPro" id="IPR021109">
    <property type="entry name" value="Peptidase_aspartic_dom_sf"/>
</dbReference>
<dbReference type="Pfam" id="PF00665">
    <property type="entry name" value="rve"/>
    <property type="match status" value="1"/>
</dbReference>
<dbReference type="InterPro" id="IPR036397">
    <property type="entry name" value="RNaseH_sf"/>
</dbReference>
<feature type="region of interest" description="Disordered" evidence="2">
    <location>
        <begin position="115"/>
        <end position="190"/>
    </location>
</feature>
<dbReference type="PROSITE" id="PS50994">
    <property type="entry name" value="INTEGRASE"/>
    <property type="match status" value="1"/>
</dbReference>
<feature type="domain" description="Integrase catalytic" evidence="4">
    <location>
        <begin position="1279"/>
        <end position="1438"/>
    </location>
</feature>
<dbReference type="SUPFAM" id="SSF56672">
    <property type="entry name" value="DNA/RNA polymerases"/>
    <property type="match status" value="1"/>
</dbReference>
<dbReference type="CDD" id="cd00303">
    <property type="entry name" value="retropepsin_like"/>
    <property type="match status" value="1"/>
</dbReference>
<feature type="compositionally biased region" description="Polar residues" evidence="2">
    <location>
        <begin position="141"/>
        <end position="160"/>
    </location>
</feature>
<dbReference type="Gene3D" id="3.30.70.270">
    <property type="match status" value="2"/>
</dbReference>
<dbReference type="Pfam" id="PF13456">
    <property type="entry name" value="RVT_3"/>
    <property type="match status" value="1"/>
</dbReference>
<proteinExistence type="predicted"/>
<evidence type="ECO:0000313" key="6">
    <source>
        <dbReference type="Proteomes" id="UP001054252"/>
    </source>
</evidence>
<dbReference type="PROSITE" id="PS50879">
    <property type="entry name" value="RNASE_H_1"/>
    <property type="match status" value="1"/>
</dbReference>
<dbReference type="GO" id="GO:0015074">
    <property type="term" value="P:DNA integration"/>
    <property type="evidence" value="ECO:0007669"/>
    <property type="project" value="InterPro"/>
</dbReference>
<dbReference type="GO" id="GO:0006310">
    <property type="term" value="P:DNA recombination"/>
    <property type="evidence" value="ECO:0007669"/>
    <property type="project" value="UniProtKB-KW"/>
</dbReference>
<dbReference type="CDD" id="cd01647">
    <property type="entry name" value="RT_LTR"/>
    <property type="match status" value="1"/>
</dbReference>
<evidence type="ECO:0000313" key="5">
    <source>
        <dbReference type="EMBL" id="GKV32868.1"/>
    </source>
</evidence>
<dbReference type="Pfam" id="PF17919">
    <property type="entry name" value="RT_RNaseH_2"/>
    <property type="match status" value="1"/>
</dbReference>
<keyword evidence="1" id="KW-0233">DNA recombination</keyword>
<protein>
    <submittedName>
        <fullName evidence="5">Uncharacterized protein</fullName>
    </submittedName>
</protein>
<dbReference type="PANTHER" id="PTHR48475">
    <property type="entry name" value="RIBONUCLEASE H"/>
    <property type="match status" value="1"/>
</dbReference>
<evidence type="ECO:0000259" key="4">
    <source>
        <dbReference type="PROSITE" id="PS50994"/>
    </source>
</evidence>
<reference evidence="5 6" key="1">
    <citation type="journal article" date="2021" name="Commun. Biol.">
        <title>The genome of Shorea leprosula (Dipterocarpaceae) highlights the ecological relevance of drought in aseasonal tropical rainforests.</title>
        <authorList>
            <person name="Ng K.K.S."/>
            <person name="Kobayashi M.J."/>
            <person name="Fawcett J.A."/>
            <person name="Hatakeyama M."/>
            <person name="Paape T."/>
            <person name="Ng C.H."/>
            <person name="Ang C.C."/>
            <person name="Tnah L.H."/>
            <person name="Lee C.T."/>
            <person name="Nishiyama T."/>
            <person name="Sese J."/>
            <person name="O'Brien M.J."/>
            <person name="Copetti D."/>
            <person name="Mohd Noor M.I."/>
            <person name="Ong R.C."/>
            <person name="Putra M."/>
            <person name="Sireger I.Z."/>
            <person name="Indrioko S."/>
            <person name="Kosugi Y."/>
            <person name="Izuno A."/>
            <person name="Isagi Y."/>
            <person name="Lee S.L."/>
            <person name="Shimizu K.K."/>
        </authorList>
    </citation>
    <scope>NUCLEOTIDE SEQUENCE [LARGE SCALE GENOMIC DNA]</scope>
    <source>
        <strain evidence="5">214</strain>
    </source>
</reference>
<dbReference type="InterPro" id="IPR012337">
    <property type="entry name" value="RNaseH-like_sf"/>
</dbReference>
<feature type="region of interest" description="Disordered" evidence="2">
    <location>
        <begin position="204"/>
        <end position="226"/>
    </location>
</feature>
<dbReference type="Gene3D" id="3.10.10.10">
    <property type="entry name" value="HIV Type 1 Reverse Transcriptase, subunit A, domain 1"/>
    <property type="match status" value="1"/>
</dbReference>
<gene>
    <name evidence="5" type="ORF">SLEP1_g41433</name>
</gene>
<dbReference type="CDD" id="cd09279">
    <property type="entry name" value="RNase_HI_like"/>
    <property type="match status" value="1"/>
</dbReference>
<dbReference type="InterPro" id="IPR041577">
    <property type="entry name" value="RT_RNaseH_2"/>
</dbReference>